<sequence>MSRLTHLRTFLLVYRAGSITGALSTLNLTQPAVSKHLQLLEAQLGQTLFTRLPRGLAPTGAAHALARSVGSHLDALEATIEASRAASGSLSGTVHLGGPVEFLSAKVIPVLADVLAKGDIKVRVMLGQTPDLAEALSAGGLDLLVATVQGDQRLIYQPLFTEAFVLVGSPTWLARLPAAVLHSQGAALLQGVPLLAYADDLPILRRYWRAVFGVALQDQAALVLPDLRALAAAARAGAGITVLPEYLIGEDLRRGDLSVLLRPSEVPSNSLCLAWRKDARLHPRVIYLRERLNLAFGAK</sequence>
<keyword evidence="2" id="KW-0805">Transcription regulation</keyword>
<evidence type="ECO:0000313" key="7">
    <source>
        <dbReference type="Proteomes" id="UP001589733"/>
    </source>
</evidence>
<keyword evidence="4" id="KW-0804">Transcription</keyword>
<evidence type="ECO:0000256" key="3">
    <source>
        <dbReference type="ARBA" id="ARBA00023125"/>
    </source>
</evidence>
<dbReference type="InterPro" id="IPR036390">
    <property type="entry name" value="WH_DNA-bd_sf"/>
</dbReference>
<dbReference type="Proteomes" id="UP001589733">
    <property type="component" value="Unassembled WGS sequence"/>
</dbReference>
<dbReference type="SUPFAM" id="SSF53850">
    <property type="entry name" value="Periplasmic binding protein-like II"/>
    <property type="match status" value="1"/>
</dbReference>
<comment type="caution">
    <text evidence="6">The sequence shown here is derived from an EMBL/GenBank/DDBJ whole genome shotgun (WGS) entry which is preliminary data.</text>
</comment>
<dbReference type="Gene3D" id="3.40.190.290">
    <property type="match status" value="1"/>
</dbReference>
<dbReference type="PROSITE" id="PS50931">
    <property type="entry name" value="HTH_LYSR"/>
    <property type="match status" value="1"/>
</dbReference>
<dbReference type="Gene3D" id="1.10.10.10">
    <property type="entry name" value="Winged helix-like DNA-binding domain superfamily/Winged helix DNA-binding domain"/>
    <property type="match status" value="1"/>
</dbReference>
<dbReference type="InterPro" id="IPR000847">
    <property type="entry name" value="LysR_HTH_N"/>
</dbReference>
<keyword evidence="3" id="KW-0238">DNA-binding</keyword>
<evidence type="ECO:0000313" key="6">
    <source>
        <dbReference type="EMBL" id="MFB9990818.1"/>
    </source>
</evidence>
<evidence type="ECO:0000259" key="5">
    <source>
        <dbReference type="PROSITE" id="PS50931"/>
    </source>
</evidence>
<keyword evidence="7" id="KW-1185">Reference proteome</keyword>
<evidence type="ECO:0000256" key="1">
    <source>
        <dbReference type="ARBA" id="ARBA00009437"/>
    </source>
</evidence>
<dbReference type="PANTHER" id="PTHR30126:SF39">
    <property type="entry name" value="HTH-TYPE TRANSCRIPTIONAL REGULATOR CYSL"/>
    <property type="match status" value="1"/>
</dbReference>
<name>A0ABV6AXC0_9DEIO</name>
<accession>A0ABV6AXC0</accession>
<organism evidence="6 7">
    <name type="scientific">Deinococcus oregonensis</name>
    <dbReference type="NCBI Taxonomy" id="1805970"/>
    <lineage>
        <taxon>Bacteria</taxon>
        <taxon>Thermotogati</taxon>
        <taxon>Deinococcota</taxon>
        <taxon>Deinococci</taxon>
        <taxon>Deinococcales</taxon>
        <taxon>Deinococcaceae</taxon>
        <taxon>Deinococcus</taxon>
    </lineage>
</organism>
<dbReference type="CDD" id="cd05466">
    <property type="entry name" value="PBP2_LTTR_substrate"/>
    <property type="match status" value="1"/>
</dbReference>
<dbReference type="InterPro" id="IPR036388">
    <property type="entry name" value="WH-like_DNA-bd_sf"/>
</dbReference>
<comment type="similarity">
    <text evidence="1">Belongs to the LysR transcriptional regulatory family.</text>
</comment>
<dbReference type="PRINTS" id="PR00039">
    <property type="entry name" value="HTHLYSR"/>
</dbReference>
<evidence type="ECO:0000256" key="4">
    <source>
        <dbReference type="ARBA" id="ARBA00023163"/>
    </source>
</evidence>
<reference evidence="6 7" key="1">
    <citation type="submission" date="2024-09" db="EMBL/GenBank/DDBJ databases">
        <authorList>
            <person name="Sun Q."/>
            <person name="Mori K."/>
        </authorList>
    </citation>
    <scope>NUCLEOTIDE SEQUENCE [LARGE SCALE GENOMIC DNA]</scope>
    <source>
        <strain evidence="6 7">JCM 13503</strain>
    </source>
</reference>
<dbReference type="SUPFAM" id="SSF46785">
    <property type="entry name" value="Winged helix' DNA-binding domain"/>
    <property type="match status" value="1"/>
</dbReference>
<dbReference type="Pfam" id="PF03466">
    <property type="entry name" value="LysR_substrate"/>
    <property type="match status" value="1"/>
</dbReference>
<proteinExistence type="inferred from homology"/>
<protein>
    <submittedName>
        <fullName evidence="6">LysR family transcriptional regulator</fullName>
    </submittedName>
</protein>
<dbReference type="Pfam" id="PF00126">
    <property type="entry name" value="HTH_1"/>
    <property type="match status" value="1"/>
</dbReference>
<evidence type="ECO:0000256" key="2">
    <source>
        <dbReference type="ARBA" id="ARBA00023015"/>
    </source>
</evidence>
<feature type="domain" description="HTH lysR-type" evidence="5">
    <location>
        <begin position="1"/>
        <end position="59"/>
    </location>
</feature>
<gene>
    <name evidence="6" type="ORF">ACFFLM_02300</name>
</gene>
<dbReference type="PANTHER" id="PTHR30126">
    <property type="entry name" value="HTH-TYPE TRANSCRIPTIONAL REGULATOR"/>
    <property type="match status" value="1"/>
</dbReference>
<dbReference type="InterPro" id="IPR005119">
    <property type="entry name" value="LysR_subst-bd"/>
</dbReference>
<dbReference type="EMBL" id="JBHLYR010000009">
    <property type="protein sequence ID" value="MFB9990818.1"/>
    <property type="molecule type" value="Genomic_DNA"/>
</dbReference>
<dbReference type="RefSeq" id="WP_380005126.1">
    <property type="nucleotide sequence ID" value="NZ_JBHLYR010000009.1"/>
</dbReference>